<dbReference type="PRINTS" id="PR00980">
    <property type="entry name" value="TRNASYNTHALA"/>
</dbReference>
<organism evidence="11 12">
    <name type="scientific">Candidatus Harrisonbacteria bacterium RIFCSPLOWO2_02_FULL_41_13b</name>
    <dbReference type="NCBI Taxonomy" id="1798409"/>
    <lineage>
        <taxon>Bacteria</taxon>
        <taxon>Candidatus Harrisoniibacteriota</taxon>
    </lineage>
</organism>
<evidence type="ECO:0000313" key="12">
    <source>
        <dbReference type="Proteomes" id="UP000177690"/>
    </source>
</evidence>
<feature type="domain" description="Alanyl-transfer RNA synthetases family profile" evidence="10">
    <location>
        <begin position="1"/>
        <end position="609"/>
    </location>
</feature>
<dbReference type="InterPro" id="IPR018165">
    <property type="entry name" value="Ala-tRNA-synth_IIc_core"/>
</dbReference>
<keyword evidence="7" id="KW-0694">RNA-binding</keyword>
<evidence type="ECO:0000256" key="2">
    <source>
        <dbReference type="ARBA" id="ARBA00013168"/>
    </source>
</evidence>
<dbReference type="AlphaFoldDB" id="A0A1G1ZT01"/>
<dbReference type="Gene3D" id="3.30.930.10">
    <property type="entry name" value="Bira Bifunctional Protein, Domain 2"/>
    <property type="match status" value="1"/>
</dbReference>
<evidence type="ECO:0000256" key="4">
    <source>
        <dbReference type="ARBA" id="ARBA00022598"/>
    </source>
</evidence>
<dbReference type="Pfam" id="PF01411">
    <property type="entry name" value="tRNA-synt_2c"/>
    <property type="match status" value="2"/>
</dbReference>
<dbReference type="CDD" id="cd00673">
    <property type="entry name" value="AlaRS_core"/>
    <property type="match status" value="1"/>
</dbReference>
<dbReference type="SUPFAM" id="SSF55681">
    <property type="entry name" value="Class II aaRS and biotin synthetases"/>
    <property type="match status" value="1"/>
</dbReference>
<dbReference type="GO" id="GO:0004813">
    <property type="term" value="F:alanine-tRNA ligase activity"/>
    <property type="evidence" value="ECO:0007669"/>
    <property type="project" value="UniProtKB-EC"/>
</dbReference>
<dbReference type="FunFam" id="3.30.980.10:FF:000004">
    <property type="entry name" value="Alanine--tRNA ligase, cytoplasmic"/>
    <property type="match status" value="1"/>
</dbReference>
<accession>A0A1G1ZT01</accession>
<dbReference type="STRING" id="1798409.A3I24_04300"/>
<keyword evidence="6" id="KW-0067">ATP-binding</keyword>
<dbReference type="GO" id="GO:0006419">
    <property type="term" value="P:alanyl-tRNA aminoacylation"/>
    <property type="evidence" value="ECO:0007669"/>
    <property type="project" value="InterPro"/>
</dbReference>
<evidence type="ECO:0000256" key="5">
    <source>
        <dbReference type="ARBA" id="ARBA00022741"/>
    </source>
</evidence>
<comment type="caution">
    <text evidence="11">The sequence shown here is derived from an EMBL/GenBank/DDBJ whole genome shotgun (WGS) entry which is preliminary data.</text>
</comment>
<dbReference type="EC" id="6.1.1.7" evidence="2"/>
<dbReference type="Gene3D" id="3.30.54.20">
    <property type="match status" value="1"/>
</dbReference>
<dbReference type="SUPFAM" id="SSF101353">
    <property type="entry name" value="Putative anticodon-binding domain of alanyl-tRNA synthetase (AlaRS)"/>
    <property type="match status" value="1"/>
</dbReference>
<dbReference type="Gene3D" id="3.30.980.10">
    <property type="entry name" value="Threonyl-trna Synthetase, Chain A, domain 2"/>
    <property type="match status" value="1"/>
</dbReference>
<keyword evidence="9" id="KW-0030">Aminoacyl-tRNA synthetase</keyword>
<sequence>MTSGEIRKSFLDFFKKNGHAAVPSSSLIPADPSVLLTTAGVQQFKPYYTGKLDPLKDFGARRVASVQKCFRTTDIDEVGDKTHLTFFEMLGNFAFGDYFKKEALRFGYEYVVNVLGIDPARVTVSVFQGNKQIPKDEESYNIWHKEIGVPKERIKLAGIEDNFWGPTGNEGPCGPTTEIYVDNIEVWNIVFNEYFSDKSREELLASVANLKKLEAPGIDTGMGLERLLAVINGFEDIYETDLLRPILEKVNQLAPQLDDRSARVITDHLRSSIFLIADGVRPSNKEVGYILRRLLRRVLAYQVQYDVHPVRGKSPKATAAAQLRNSNGVHPDLLLEIFKMVKNHFGGFYPEVKDPRILEVMESERDKFQTAIASGLKELAGYKNVSAEEAFYIYETFGLPFELIKEMAPDKTRNLLKSDFDREFKKHQEVSRAGAEKKFGGHGLLLDTGELKAKDEEELKKVTRLHTATHLLQAALRQVLGSEIQQRGSDITVERTRFDFNFSRKLTSEEIKKVEDLVNEVIQKDLPVGFVELAKEEAEKTGALFFFKQKYPARVKVYYVGHDLKTAFSKEFCGGPHVSNTLVIGKFKIIKEEAVGSGIRRIRAGLTEI</sequence>
<evidence type="ECO:0000256" key="1">
    <source>
        <dbReference type="ARBA" id="ARBA00008226"/>
    </source>
</evidence>
<dbReference type="InterPro" id="IPR018164">
    <property type="entry name" value="Ala-tRNA-synth_IIc_N"/>
</dbReference>
<evidence type="ECO:0000256" key="9">
    <source>
        <dbReference type="ARBA" id="ARBA00023146"/>
    </source>
</evidence>
<dbReference type="PROSITE" id="PS50860">
    <property type="entry name" value="AA_TRNA_LIGASE_II_ALA"/>
    <property type="match status" value="1"/>
</dbReference>
<dbReference type="InterPro" id="IPR050058">
    <property type="entry name" value="Ala-tRNA_ligase"/>
</dbReference>
<keyword evidence="8" id="KW-0648">Protein biosynthesis</keyword>
<protein>
    <recommendedName>
        <fullName evidence="2">alanine--tRNA ligase</fullName>
        <ecNumber evidence="2">6.1.1.7</ecNumber>
    </recommendedName>
</protein>
<dbReference type="InterPro" id="IPR018163">
    <property type="entry name" value="Thr/Ala-tRNA-synth_IIc_edit"/>
</dbReference>
<comment type="similarity">
    <text evidence="1">Belongs to the class-II aminoacyl-tRNA synthetase family.</text>
</comment>
<dbReference type="InterPro" id="IPR018162">
    <property type="entry name" value="Ala-tRNA-ligase_IIc_anticod-bd"/>
</dbReference>
<dbReference type="PANTHER" id="PTHR11777">
    <property type="entry name" value="ALANYL-TRNA SYNTHETASE"/>
    <property type="match status" value="1"/>
</dbReference>
<dbReference type="Proteomes" id="UP000177690">
    <property type="component" value="Unassembled WGS sequence"/>
</dbReference>
<evidence type="ECO:0000256" key="8">
    <source>
        <dbReference type="ARBA" id="ARBA00022917"/>
    </source>
</evidence>
<dbReference type="PANTHER" id="PTHR11777:SF9">
    <property type="entry name" value="ALANINE--TRNA LIGASE, CYTOPLASMIC"/>
    <property type="match status" value="1"/>
</dbReference>
<dbReference type="InterPro" id="IPR045864">
    <property type="entry name" value="aa-tRNA-synth_II/BPL/LPL"/>
</dbReference>
<evidence type="ECO:0000256" key="3">
    <source>
        <dbReference type="ARBA" id="ARBA00022555"/>
    </source>
</evidence>
<evidence type="ECO:0000256" key="6">
    <source>
        <dbReference type="ARBA" id="ARBA00022840"/>
    </source>
</evidence>
<dbReference type="SMART" id="SM00863">
    <property type="entry name" value="tRNA_SAD"/>
    <property type="match status" value="1"/>
</dbReference>
<keyword evidence="3" id="KW-0820">tRNA-binding</keyword>
<dbReference type="GO" id="GO:0005829">
    <property type="term" value="C:cytosol"/>
    <property type="evidence" value="ECO:0007669"/>
    <property type="project" value="TreeGrafter"/>
</dbReference>
<dbReference type="Pfam" id="PF07973">
    <property type="entry name" value="tRNA_SAD"/>
    <property type="match status" value="1"/>
</dbReference>
<keyword evidence="5" id="KW-0547">Nucleotide-binding</keyword>
<dbReference type="GO" id="GO:0002161">
    <property type="term" value="F:aminoacyl-tRNA deacylase activity"/>
    <property type="evidence" value="ECO:0007669"/>
    <property type="project" value="TreeGrafter"/>
</dbReference>
<dbReference type="SUPFAM" id="SSF55186">
    <property type="entry name" value="ThrRS/AlaRS common domain"/>
    <property type="match status" value="1"/>
</dbReference>
<keyword evidence="4" id="KW-0436">Ligase</keyword>
<reference evidence="11 12" key="1">
    <citation type="journal article" date="2016" name="Nat. Commun.">
        <title>Thousands of microbial genomes shed light on interconnected biogeochemical processes in an aquifer system.</title>
        <authorList>
            <person name="Anantharaman K."/>
            <person name="Brown C.T."/>
            <person name="Hug L.A."/>
            <person name="Sharon I."/>
            <person name="Castelle C.J."/>
            <person name="Probst A.J."/>
            <person name="Thomas B.C."/>
            <person name="Singh A."/>
            <person name="Wilkins M.J."/>
            <person name="Karaoz U."/>
            <person name="Brodie E.L."/>
            <person name="Williams K.H."/>
            <person name="Hubbard S.S."/>
            <person name="Banfield J.F."/>
        </authorList>
    </citation>
    <scope>NUCLEOTIDE SEQUENCE [LARGE SCALE GENOMIC DNA]</scope>
</reference>
<name>A0A1G1ZT01_9BACT</name>
<dbReference type="InterPro" id="IPR002318">
    <property type="entry name" value="Ala-tRNA-lgiase_IIc"/>
</dbReference>
<dbReference type="EMBL" id="MHJL01000033">
    <property type="protein sequence ID" value="OGY66880.1"/>
    <property type="molecule type" value="Genomic_DNA"/>
</dbReference>
<evidence type="ECO:0000259" key="10">
    <source>
        <dbReference type="PROSITE" id="PS50860"/>
    </source>
</evidence>
<dbReference type="GO" id="GO:0005524">
    <property type="term" value="F:ATP binding"/>
    <property type="evidence" value="ECO:0007669"/>
    <property type="project" value="UniProtKB-KW"/>
</dbReference>
<proteinExistence type="inferred from homology"/>
<evidence type="ECO:0000313" key="11">
    <source>
        <dbReference type="EMBL" id="OGY66880.1"/>
    </source>
</evidence>
<evidence type="ECO:0000256" key="7">
    <source>
        <dbReference type="ARBA" id="ARBA00022884"/>
    </source>
</evidence>
<dbReference type="GO" id="GO:0000049">
    <property type="term" value="F:tRNA binding"/>
    <property type="evidence" value="ECO:0007669"/>
    <property type="project" value="UniProtKB-KW"/>
</dbReference>
<dbReference type="InterPro" id="IPR012947">
    <property type="entry name" value="tRNA_SAD"/>
</dbReference>
<gene>
    <name evidence="11" type="ORF">A3I24_04300</name>
</gene>